<accession>A0A8J7YVQ3</accession>
<dbReference type="EMBL" id="JAHEAC010000003">
    <property type="protein sequence ID" value="MBX8643266.1"/>
    <property type="molecule type" value="Genomic_DNA"/>
</dbReference>
<dbReference type="GO" id="GO:0046688">
    <property type="term" value="P:response to copper ion"/>
    <property type="evidence" value="ECO:0007669"/>
    <property type="project" value="InterPro"/>
</dbReference>
<organism evidence="3 4">
    <name type="scientific">Candidatus Sysuiplasma superficiale</name>
    <dbReference type="NCBI Taxonomy" id="2823368"/>
    <lineage>
        <taxon>Archaea</taxon>
        <taxon>Methanobacteriati</taxon>
        <taxon>Thermoplasmatota</taxon>
        <taxon>Thermoplasmata</taxon>
        <taxon>Candidatus Sysuiplasmatales</taxon>
        <taxon>Candidatus Sysuiplasmataceae</taxon>
        <taxon>Candidatus Sysuiplasma</taxon>
    </lineage>
</organism>
<protein>
    <recommendedName>
        <fullName evidence="2">CopC domain-containing protein</fullName>
    </recommendedName>
</protein>
<gene>
    <name evidence="3" type="ORF">KIY12_00830</name>
</gene>
<feature type="non-terminal residue" evidence="3">
    <location>
        <position position="1"/>
    </location>
</feature>
<comment type="caution">
    <text evidence="3">The sequence shown here is derived from an EMBL/GenBank/DDBJ whole genome shotgun (WGS) entry which is preliminary data.</text>
</comment>
<evidence type="ECO:0000313" key="3">
    <source>
        <dbReference type="EMBL" id="MBX8643266.1"/>
    </source>
</evidence>
<dbReference type="InterPro" id="IPR007348">
    <property type="entry name" value="CopC_dom"/>
</dbReference>
<evidence type="ECO:0000313" key="4">
    <source>
        <dbReference type="Proteomes" id="UP000750197"/>
    </source>
</evidence>
<reference evidence="3" key="1">
    <citation type="submission" date="2021-05" db="EMBL/GenBank/DDBJ databases">
        <title>Genomic insights into ecological role and evolution of a novel Thermoplasmata order Candidatus Sysuiplasmatales.</title>
        <authorList>
            <person name="Yuan Y."/>
        </authorList>
    </citation>
    <scope>NUCLEOTIDE SEQUENCE</scope>
    <source>
        <strain evidence="3">TUT19-bin139</strain>
    </source>
</reference>
<name>A0A8J7YVQ3_9ARCH</name>
<dbReference type="GO" id="GO:0042597">
    <property type="term" value="C:periplasmic space"/>
    <property type="evidence" value="ECO:0007669"/>
    <property type="project" value="InterPro"/>
</dbReference>
<dbReference type="Pfam" id="PF04234">
    <property type="entry name" value="CopC"/>
    <property type="match status" value="1"/>
</dbReference>
<evidence type="ECO:0000256" key="1">
    <source>
        <dbReference type="SAM" id="Phobius"/>
    </source>
</evidence>
<feature type="domain" description="CopC" evidence="2">
    <location>
        <begin position="79"/>
        <end position="157"/>
    </location>
</feature>
<proteinExistence type="predicted"/>
<sequence length="214" mass="22545">TTIDFSVSQSSYLTSETLTINQFSYNVMGMTSFTFNASSFGYGPLDISLNAVNYNGVSSEATMSLYATPQPTPLAHITSPSPGEHFNSTSSVTVGLYYSGDYLTGESLQLSGPSGNMTINVTGMQSYTLSKLSSGTYHLTYTVTSADGLRAVSTSTFVIVTTPAEVSHTLATTVSPVAYAIIAVAFIVGLVIGLVVERSRRRKPPAPAPSPPPQ</sequence>
<dbReference type="Proteomes" id="UP000750197">
    <property type="component" value="Unassembled WGS sequence"/>
</dbReference>
<dbReference type="GO" id="GO:0005507">
    <property type="term" value="F:copper ion binding"/>
    <property type="evidence" value="ECO:0007669"/>
    <property type="project" value="InterPro"/>
</dbReference>
<keyword evidence="1" id="KW-0812">Transmembrane</keyword>
<keyword evidence="1" id="KW-1133">Transmembrane helix</keyword>
<evidence type="ECO:0000259" key="2">
    <source>
        <dbReference type="Pfam" id="PF04234"/>
    </source>
</evidence>
<keyword evidence="1" id="KW-0472">Membrane</keyword>
<feature type="transmembrane region" description="Helical" evidence="1">
    <location>
        <begin position="177"/>
        <end position="196"/>
    </location>
</feature>
<dbReference type="AlphaFoldDB" id="A0A8J7YVQ3"/>